<dbReference type="Pfam" id="PF01697">
    <property type="entry name" value="Glyco_transf_92"/>
    <property type="match status" value="1"/>
</dbReference>
<protein>
    <recommendedName>
        <fullName evidence="8">Glycosyltransferase family 92 protein</fullName>
        <ecNumber evidence="8">2.4.1.-</ecNumber>
    </recommendedName>
</protein>
<keyword evidence="7 8" id="KW-0472">Membrane</keyword>
<comment type="caution">
    <text evidence="9">The sequence shown here is derived from an EMBL/GenBank/DDBJ whole genome shotgun (WGS) entry which is preliminary data.</text>
</comment>
<dbReference type="EC" id="2.4.1.-" evidence="8"/>
<evidence type="ECO:0000313" key="9">
    <source>
        <dbReference type="EMBL" id="KAK2155659.1"/>
    </source>
</evidence>
<dbReference type="Proteomes" id="UP001208570">
    <property type="component" value="Unassembled WGS sequence"/>
</dbReference>
<dbReference type="GO" id="GO:0016757">
    <property type="term" value="F:glycosyltransferase activity"/>
    <property type="evidence" value="ECO:0007669"/>
    <property type="project" value="UniProtKB-UniRule"/>
</dbReference>
<evidence type="ECO:0000313" key="10">
    <source>
        <dbReference type="Proteomes" id="UP001208570"/>
    </source>
</evidence>
<reference evidence="9" key="1">
    <citation type="journal article" date="2023" name="Mol. Biol. Evol.">
        <title>Third-Generation Sequencing Reveals the Adaptive Role of the Epigenome in Three Deep-Sea Polychaetes.</title>
        <authorList>
            <person name="Perez M."/>
            <person name="Aroh O."/>
            <person name="Sun Y."/>
            <person name="Lan Y."/>
            <person name="Juniper S.K."/>
            <person name="Young C.R."/>
            <person name="Angers B."/>
            <person name="Qian P.Y."/>
        </authorList>
    </citation>
    <scope>NUCLEOTIDE SEQUENCE</scope>
    <source>
        <strain evidence="9">P08H-3</strain>
    </source>
</reference>
<evidence type="ECO:0000256" key="4">
    <source>
        <dbReference type="ARBA" id="ARBA00022679"/>
    </source>
</evidence>
<dbReference type="PANTHER" id="PTHR21461">
    <property type="entry name" value="GLYCOSYLTRANSFERASE FAMILY 92 PROTEIN"/>
    <property type="match status" value="1"/>
</dbReference>
<feature type="transmembrane region" description="Helical" evidence="8">
    <location>
        <begin position="12"/>
        <end position="29"/>
    </location>
</feature>
<keyword evidence="10" id="KW-1185">Reference proteome</keyword>
<evidence type="ECO:0000256" key="7">
    <source>
        <dbReference type="ARBA" id="ARBA00023136"/>
    </source>
</evidence>
<evidence type="ECO:0000256" key="5">
    <source>
        <dbReference type="ARBA" id="ARBA00022692"/>
    </source>
</evidence>
<gene>
    <name evidence="9" type="ORF">LSH36_234g00078</name>
</gene>
<dbReference type="PANTHER" id="PTHR21461:SF69">
    <property type="entry name" value="GLYCOSYLTRANSFERASE FAMILY 92 PROTEIN"/>
    <property type="match status" value="1"/>
</dbReference>
<evidence type="ECO:0000256" key="1">
    <source>
        <dbReference type="ARBA" id="ARBA00004167"/>
    </source>
</evidence>
<evidence type="ECO:0000256" key="6">
    <source>
        <dbReference type="ARBA" id="ARBA00022989"/>
    </source>
</evidence>
<evidence type="ECO:0000256" key="8">
    <source>
        <dbReference type="RuleBase" id="RU366017"/>
    </source>
</evidence>
<dbReference type="EMBL" id="JAODUP010000234">
    <property type="protein sequence ID" value="KAK2155659.1"/>
    <property type="molecule type" value="Genomic_DNA"/>
</dbReference>
<comment type="similarity">
    <text evidence="2 8">Belongs to the glycosyltransferase 92 family.</text>
</comment>
<dbReference type="GO" id="GO:0005737">
    <property type="term" value="C:cytoplasm"/>
    <property type="evidence" value="ECO:0007669"/>
    <property type="project" value="TreeGrafter"/>
</dbReference>
<keyword evidence="3 8" id="KW-0328">Glycosyltransferase</keyword>
<accession>A0AAD9JLY8</accession>
<evidence type="ECO:0000256" key="2">
    <source>
        <dbReference type="ARBA" id="ARBA00007647"/>
    </source>
</evidence>
<keyword evidence="4 8" id="KW-0808">Transferase</keyword>
<comment type="subcellular location">
    <subcellularLocation>
        <location evidence="1">Membrane</location>
        <topology evidence="1">Single-pass membrane protein</topology>
    </subcellularLocation>
</comment>
<name>A0AAD9JLY8_9ANNE</name>
<keyword evidence="6 8" id="KW-1133">Transmembrane helix</keyword>
<keyword evidence="5 8" id="KW-0812">Transmembrane</keyword>
<sequence length="493" mass="57235">MTGIPKYRLNHIRLILGLLTVTVFLVLLPNSKIAIFRFMENVVYKANNRTDGVVDDEIFRLYKSDRDIDDWQPVIANVCYVYSAYLNPESKENTSSIRILGTLRREEYTNNTFMPTLYCVIWIWRSDCQYPRVMTSPVTNVNLIGSIRGYCTVEFDCQFMMDMSELTNTSISTITEDDISSASVDNAAAATFTASHNIMKLHHHMISASFEATTNNISPERAYNVTEELHYNVPISVTATFTVCLWQPFFGVLFNPEWFVEWMEYNIIFGVEVVQMYSSEIPKIFYPYIRHYQSLGLLYVLPWTLPKEFHHLENNNFIASRLQLTMIHIFRYIVGEDVDEIIVPRSPDHMSWSAMIQNSNCSADSTTYVARHLSFIYKSPSNETHGLVTLSSIRRVSTVLEFAQRTKYISKPSVKLFLTHAIDNRRTTCILDINIGALHHYRFLGHVVHDNHEERDLGIIIYRDRIIHRTAKTMDLVKQLIAFDENRKTFRTC</sequence>
<organism evidence="9 10">
    <name type="scientific">Paralvinella palmiformis</name>
    <dbReference type="NCBI Taxonomy" id="53620"/>
    <lineage>
        <taxon>Eukaryota</taxon>
        <taxon>Metazoa</taxon>
        <taxon>Spiralia</taxon>
        <taxon>Lophotrochozoa</taxon>
        <taxon>Annelida</taxon>
        <taxon>Polychaeta</taxon>
        <taxon>Sedentaria</taxon>
        <taxon>Canalipalpata</taxon>
        <taxon>Terebellida</taxon>
        <taxon>Terebelliformia</taxon>
        <taxon>Alvinellidae</taxon>
        <taxon>Paralvinella</taxon>
    </lineage>
</organism>
<dbReference type="AlphaFoldDB" id="A0AAD9JLY8"/>
<evidence type="ECO:0000256" key="3">
    <source>
        <dbReference type="ARBA" id="ARBA00022676"/>
    </source>
</evidence>
<proteinExistence type="inferred from homology"/>
<dbReference type="GO" id="GO:0016020">
    <property type="term" value="C:membrane"/>
    <property type="evidence" value="ECO:0007669"/>
    <property type="project" value="UniProtKB-SubCell"/>
</dbReference>
<dbReference type="InterPro" id="IPR008166">
    <property type="entry name" value="Glyco_transf_92"/>
</dbReference>